<comment type="caution">
    <text evidence="4">The sequence shown here is derived from an EMBL/GenBank/DDBJ whole genome shotgun (WGS) entry which is preliminary data.</text>
</comment>
<feature type="compositionally biased region" description="Gly residues" evidence="2">
    <location>
        <begin position="510"/>
        <end position="519"/>
    </location>
</feature>
<dbReference type="InterPro" id="IPR005046">
    <property type="entry name" value="DUF285"/>
</dbReference>
<evidence type="ECO:0000256" key="1">
    <source>
        <dbReference type="ARBA" id="ARBA00022737"/>
    </source>
</evidence>
<name>A0ABQ0XMF0_9LACO</name>
<dbReference type="Gene3D" id="3.10.20.320">
    <property type="entry name" value="Putative peptidoglycan bound protein (lpxtg motif)"/>
    <property type="match status" value="1"/>
</dbReference>
<keyword evidence="5" id="KW-1185">Reference proteome</keyword>
<keyword evidence="1" id="KW-0677">Repeat</keyword>
<dbReference type="SUPFAM" id="SSF52047">
    <property type="entry name" value="RNI-like"/>
    <property type="match status" value="1"/>
</dbReference>
<feature type="domain" description="MucBP" evidence="3">
    <location>
        <begin position="442"/>
        <end position="508"/>
    </location>
</feature>
<feature type="compositionally biased region" description="Low complexity" evidence="2">
    <location>
        <begin position="520"/>
        <end position="537"/>
    </location>
</feature>
<feature type="region of interest" description="Disordered" evidence="2">
    <location>
        <begin position="508"/>
        <end position="548"/>
    </location>
</feature>
<dbReference type="Proteomes" id="UP000321409">
    <property type="component" value="Unassembled WGS sequence"/>
</dbReference>
<sequence length="566" mass="60611">MGNHYSNKRTFFRKCYKLMYAVTFGLLIGLGVTTIATSANSIMGQPLPNSGNSSATSRLLEQGSKALPQRLGMGQTRMAGSKVNEKGDLDFEWGSCPLTLADKTLTVHPGTMASVALDQNNQVTQLLQTDQVTAIKLEKGVVFPNDSSWLFVNMPNVTSITFDKGIDTKNVTNMMTMFMGNPKLESLDLSNFDTSSVTNMGGMFANDPALTSLNIASFDTSKVTLFGMPGYTGENGMFANDPSLRSLDVSNFDTSSATNMDFMFFGNTALESVNVSNFDTKNVTSMVMMFANDSKLKSLDLSSFDTRLAAKTIVSGVPGTSYMLGFKGDSGNGYMDWTLSDLWKIKVGSNTVIASAPFPNIVIGLPAAPGTANKERSFTDANFPGATFYNNGPDWQEVGTSTDGHNPTGQVLNASDLNTRFETARTGNEIWVWQQAPAIKQTVTLTYVDQNGKQIAEPHTISGYSGTSYDLSDAKYQLAIKGYTFTKVVGDLKGTIGTDPTMIKFEYTGGSTGNGGSSSGGSTIPATPLGPSTTHPGTTPPTKPETPGIAKLAFPFKVYAKTTVYK</sequence>
<evidence type="ECO:0000313" key="5">
    <source>
        <dbReference type="Proteomes" id="UP000321409"/>
    </source>
</evidence>
<proteinExistence type="predicted"/>
<evidence type="ECO:0000259" key="3">
    <source>
        <dbReference type="Pfam" id="PF06458"/>
    </source>
</evidence>
<dbReference type="Pfam" id="PF03382">
    <property type="entry name" value="DUF285"/>
    <property type="match status" value="2"/>
</dbReference>
<dbReference type="Gene3D" id="3.80.10.10">
    <property type="entry name" value="Ribonuclease Inhibitor"/>
    <property type="match status" value="1"/>
</dbReference>
<evidence type="ECO:0000256" key="2">
    <source>
        <dbReference type="SAM" id="MobiDB-lite"/>
    </source>
</evidence>
<dbReference type="NCBIfam" id="TIGR02167">
    <property type="entry name" value="Liste_lipo_26"/>
    <property type="match status" value="5"/>
</dbReference>
<dbReference type="InterPro" id="IPR011889">
    <property type="entry name" value="Liste_lipo_26"/>
</dbReference>
<dbReference type="RefSeq" id="WP_057864004.1">
    <property type="nucleotide sequence ID" value="NZ_BKAB01000042.1"/>
</dbReference>
<protein>
    <recommendedName>
        <fullName evidence="3">MucBP domain-containing protein</fullName>
    </recommendedName>
</protein>
<accession>A0ABQ0XMF0</accession>
<dbReference type="InterPro" id="IPR032675">
    <property type="entry name" value="LRR_dom_sf"/>
</dbReference>
<dbReference type="Pfam" id="PF06458">
    <property type="entry name" value="MucBP"/>
    <property type="match status" value="1"/>
</dbReference>
<evidence type="ECO:0000313" key="4">
    <source>
        <dbReference type="EMBL" id="GEP24600.1"/>
    </source>
</evidence>
<dbReference type="InterPro" id="IPR009459">
    <property type="entry name" value="MucBP_dom"/>
</dbReference>
<reference evidence="4 5" key="1">
    <citation type="submission" date="2019-07" db="EMBL/GenBank/DDBJ databases">
        <title>Whole genome shotgun sequence of Lactobacillus diolivorans NBRC 107869.</title>
        <authorList>
            <person name="Hosoyama A."/>
            <person name="Uohara A."/>
            <person name="Ohji S."/>
            <person name="Ichikawa N."/>
        </authorList>
    </citation>
    <scope>NUCLEOTIDE SEQUENCE [LARGE SCALE GENOMIC DNA]</scope>
    <source>
        <strain evidence="4 5">NBRC 107869</strain>
    </source>
</reference>
<dbReference type="EMBL" id="BKAB01000042">
    <property type="protein sequence ID" value="GEP24600.1"/>
    <property type="molecule type" value="Genomic_DNA"/>
</dbReference>
<organism evidence="4 5">
    <name type="scientific">Lentilactobacillus diolivorans</name>
    <dbReference type="NCBI Taxonomy" id="179838"/>
    <lineage>
        <taxon>Bacteria</taxon>
        <taxon>Bacillati</taxon>
        <taxon>Bacillota</taxon>
        <taxon>Bacilli</taxon>
        <taxon>Lactobacillales</taxon>
        <taxon>Lactobacillaceae</taxon>
        <taxon>Lentilactobacillus</taxon>
    </lineage>
</organism>
<gene>
    <name evidence="4" type="ORF">LDI01_21930</name>
</gene>